<dbReference type="OrthoDB" id="1741334at2759"/>
<keyword evidence="2" id="KW-0547">Nucleotide-binding</keyword>
<dbReference type="GO" id="GO:0016226">
    <property type="term" value="P:iron-sulfur cluster assembly"/>
    <property type="evidence" value="ECO:0007669"/>
    <property type="project" value="InterPro"/>
</dbReference>
<dbReference type="Gene3D" id="3.40.50.300">
    <property type="entry name" value="P-loop containing nucleotide triphosphate hydrolases"/>
    <property type="match status" value="1"/>
</dbReference>
<dbReference type="InterPro" id="IPR027417">
    <property type="entry name" value="P-loop_NTPase"/>
</dbReference>
<dbReference type="GO" id="GO:0016787">
    <property type="term" value="F:hydrolase activity"/>
    <property type="evidence" value="ECO:0007669"/>
    <property type="project" value="UniProtKB-KW"/>
</dbReference>
<dbReference type="Pfam" id="PF10609">
    <property type="entry name" value="ParA"/>
    <property type="match status" value="3"/>
</dbReference>
<evidence type="ECO:0000256" key="4">
    <source>
        <dbReference type="ARBA" id="ARBA00023004"/>
    </source>
</evidence>
<evidence type="ECO:0000256" key="2">
    <source>
        <dbReference type="ARBA" id="ARBA00022741"/>
    </source>
</evidence>
<evidence type="ECO:0000313" key="8">
    <source>
        <dbReference type="Proteomes" id="UP000245768"/>
    </source>
</evidence>
<dbReference type="InterPro" id="IPR019591">
    <property type="entry name" value="Mrp/NBP35_ATP-bd"/>
</dbReference>
<dbReference type="InParanoid" id="A0A316YT58"/>
<protein>
    <submittedName>
        <fullName evidence="7">P-loop containing nucleoside triphosphate hydrolase protein</fullName>
    </submittedName>
</protein>
<dbReference type="CDD" id="cd02037">
    <property type="entry name" value="Mrp_NBP35"/>
    <property type="match status" value="1"/>
</dbReference>
<keyword evidence="8" id="KW-1185">Reference proteome</keyword>
<dbReference type="STRING" id="215250.A0A316YT58"/>
<dbReference type="PANTHER" id="PTHR42961">
    <property type="entry name" value="IRON-SULFUR PROTEIN NUBPL"/>
    <property type="match status" value="1"/>
</dbReference>
<dbReference type="GeneID" id="37045426"/>
<gene>
    <name evidence="7" type="ORF">FA10DRAFT_279007</name>
</gene>
<organism evidence="7 8">
    <name type="scientific">Acaromyces ingoldii</name>
    <dbReference type="NCBI Taxonomy" id="215250"/>
    <lineage>
        <taxon>Eukaryota</taxon>
        <taxon>Fungi</taxon>
        <taxon>Dikarya</taxon>
        <taxon>Basidiomycota</taxon>
        <taxon>Ustilaginomycotina</taxon>
        <taxon>Exobasidiomycetes</taxon>
        <taxon>Exobasidiales</taxon>
        <taxon>Cryptobasidiaceae</taxon>
        <taxon>Acaromyces</taxon>
    </lineage>
</organism>
<dbReference type="GO" id="GO:0005739">
    <property type="term" value="C:mitochondrion"/>
    <property type="evidence" value="ECO:0007669"/>
    <property type="project" value="TreeGrafter"/>
</dbReference>
<keyword evidence="4" id="KW-0408">Iron</keyword>
<dbReference type="GO" id="GO:0051539">
    <property type="term" value="F:4 iron, 4 sulfur cluster binding"/>
    <property type="evidence" value="ECO:0007669"/>
    <property type="project" value="TreeGrafter"/>
</dbReference>
<dbReference type="GO" id="GO:0005524">
    <property type="term" value="F:ATP binding"/>
    <property type="evidence" value="ECO:0007669"/>
    <property type="project" value="UniProtKB-KW"/>
</dbReference>
<dbReference type="AlphaFoldDB" id="A0A316YT58"/>
<dbReference type="RefSeq" id="XP_025379677.1">
    <property type="nucleotide sequence ID" value="XM_025523510.1"/>
</dbReference>
<accession>A0A316YT58</accession>
<reference evidence="7 8" key="1">
    <citation type="journal article" date="2018" name="Mol. Biol. Evol.">
        <title>Broad Genomic Sampling Reveals a Smut Pathogenic Ancestry of the Fungal Clade Ustilaginomycotina.</title>
        <authorList>
            <person name="Kijpornyongpan T."/>
            <person name="Mondo S.J."/>
            <person name="Barry K."/>
            <person name="Sandor L."/>
            <person name="Lee J."/>
            <person name="Lipzen A."/>
            <person name="Pangilinan J."/>
            <person name="LaButti K."/>
            <person name="Hainaut M."/>
            <person name="Henrissat B."/>
            <person name="Grigoriev I.V."/>
            <person name="Spatafora J.W."/>
            <person name="Aime M.C."/>
        </authorList>
    </citation>
    <scope>NUCLEOTIDE SEQUENCE [LARGE SCALE GENOMIC DNA]</scope>
    <source>
        <strain evidence="7 8">MCA 4198</strain>
    </source>
</reference>
<dbReference type="GO" id="GO:0032981">
    <property type="term" value="P:mitochondrial respiratory chain complex I assembly"/>
    <property type="evidence" value="ECO:0007669"/>
    <property type="project" value="TreeGrafter"/>
</dbReference>
<evidence type="ECO:0000256" key="1">
    <source>
        <dbReference type="ARBA" id="ARBA00022723"/>
    </source>
</evidence>
<sequence>MARRSSGPPQPRPIPHVKRVLAVSSAKGGVGKSTVAANLALALSMQQVPVEGISGSNTTRAPRVGLLDLDIFGPSVPILMGLQGVGEPELSETGALLPLTNHGVPCMSMGFLLPDASEGASPVVWRGLMVMKAVQQLLFDVDWRGVDGHARSAGQETAGDGLDCLVIDMPPGTGDVALSLTQLVKVDGAVVVSTPQEVALADARKGVAMFDKITSGRQGERKGAATADAKRGAQISGLVLNMAHFTAPDTGKHYPLFGPPEAFDTFAKSANAPILARLPLEASISAGGDAGQPIVLKRETESSASFQQMAAKLWPTLK</sequence>
<dbReference type="InterPro" id="IPR033756">
    <property type="entry name" value="YlxH/NBP35"/>
</dbReference>
<keyword evidence="3" id="KW-0067">ATP-binding</keyword>
<dbReference type="SUPFAM" id="SSF52540">
    <property type="entry name" value="P-loop containing nucleoside triphosphate hydrolases"/>
    <property type="match status" value="1"/>
</dbReference>
<dbReference type="EMBL" id="KZ819635">
    <property type="protein sequence ID" value="PWN92479.1"/>
    <property type="molecule type" value="Genomic_DNA"/>
</dbReference>
<evidence type="ECO:0000313" key="7">
    <source>
        <dbReference type="EMBL" id="PWN92479.1"/>
    </source>
</evidence>
<evidence type="ECO:0000256" key="3">
    <source>
        <dbReference type="ARBA" id="ARBA00022840"/>
    </source>
</evidence>
<keyword evidence="1" id="KW-0479">Metal-binding</keyword>
<dbReference type="GO" id="GO:0046872">
    <property type="term" value="F:metal ion binding"/>
    <property type="evidence" value="ECO:0007669"/>
    <property type="project" value="UniProtKB-KW"/>
</dbReference>
<dbReference type="HAMAP" id="MF_02040">
    <property type="entry name" value="Mrp_NBP35"/>
    <property type="match status" value="1"/>
</dbReference>
<comment type="similarity">
    <text evidence="6">Belongs to the Mrp/NBP35 ATP-binding proteins family.</text>
</comment>
<evidence type="ECO:0000256" key="5">
    <source>
        <dbReference type="ARBA" id="ARBA00023014"/>
    </source>
</evidence>
<dbReference type="PANTHER" id="PTHR42961:SF2">
    <property type="entry name" value="IRON-SULFUR PROTEIN NUBPL"/>
    <property type="match status" value="1"/>
</dbReference>
<evidence type="ECO:0000256" key="6">
    <source>
        <dbReference type="ARBA" id="ARBA00024036"/>
    </source>
</evidence>
<dbReference type="InterPro" id="IPR044304">
    <property type="entry name" value="NUBPL-like"/>
</dbReference>
<dbReference type="GO" id="GO:0140663">
    <property type="term" value="F:ATP-dependent FeS chaperone activity"/>
    <property type="evidence" value="ECO:0007669"/>
    <property type="project" value="InterPro"/>
</dbReference>
<dbReference type="Proteomes" id="UP000245768">
    <property type="component" value="Unassembled WGS sequence"/>
</dbReference>
<name>A0A316YT58_9BASI</name>
<keyword evidence="5" id="KW-0411">Iron-sulfur</keyword>
<proteinExistence type="inferred from homology"/>
<keyword evidence="7" id="KW-0378">Hydrolase</keyword>